<dbReference type="AlphaFoldDB" id="A0A7Z7LX45"/>
<dbReference type="PANTHER" id="PTHR34989:SF1">
    <property type="entry name" value="PROTEIN HDED"/>
    <property type="match status" value="1"/>
</dbReference>
<dbReference type="EMBL" id="UFYD01000001">
    <property type="protein sequence ID" value="STD05096.1"/>
    <property type="molecule type" value="Genomic_DNA"/>
</dbReference>
<feature type="transmembrane region" description="Helical" evidence="1">
    <location>
        <begin position="155"/>
        <end position="175"/>
    </location>
</feature>
<evidence type="ECO:0000313" key="3">
    <source>
        <dbReference type="Proteomes" id="UP000254876"/>
    </source>
</evidence>
<feature type="transmembrane region" description="Helical" evidence="1">
    <location>
        <begin position="37"/>
        <end position="58"/>
    </location>
</feature>
<dbReference type="Proteomes" id="UP000254876">
    <property type="component" value="Unassembled WGS sequence"/>
</dbReference>
<dbReference type="InterPro" id="IPR005325">
    <property type="entry name" value="DUF308_memb"/>
</dbReference>
<gene>
    <name evidence="2" type="ORF">NCTC10588_02210</name>
</gene>
<dbReference type="GO" id="GO:0005886">
    <property type="term" value="C:plasma membrane"/>
    <property type="evidence" value="ECO:0007669"/>
    <property type="project" value="TreeGrafter"/>
</dbReference>
<dbReference type="RefSeq" id="WP_115172539.1">
    <property type="nucleotide sequence ID" value="NZ_UFYD01000001.1"/>
</dbReference>
<sequence length="187" mass="20963">MPLSFTNILKHWYFPLITGIIFTILGFYIFTIPIQNYILLAIFFSMSFLILGLSDIVFAIQNSNSLNGWGWYLVSGILSLVIGIHLSIDDSISISALIYIVSFTLMFRSFLTLGFSIDLSEMDINNWEPLAFLSIAGVIPTFILIANPLLSGSFLVNLTAISFILCGISTIYLACRLKKIKNRNEEN</sequence>
<protein>
    <submittedName>
        <fullName evidence="2">Acid-resistance membrane protein</fullName>
    </submittedName>
</protein>
<dbReference type="Pfam" id="PF03729">
    <property type="entry name" value="DUF308"/>
    <property type="match status" value="2"/>
</dbReference>
<name>A0A7Z7LX45_9FLAO</name>
<dbReference type="PANTHER" id="PTHR34989">
    <property type="entry name" value="PROTEIN HDED"/>
    <property type="match status" value="1"/>
</dbReference>
<organism evidence="2 3">
    <name type="scientific">Elizabethkingia anophelis</name>
    <dbReference type="NCBI Taxonomy" id="1117645"/>
    <lineage>
        <taxon>Bacteria</taxon>
        <taxon>Pseudomonadati</taxon>
        <taxon>Bacteroidota</taxon>
        <taxon>Flavobacteriia</taxon>
        <taxon>Flavobacteriales</taxon>
        <taxon>Weeksellaceae</taxon>
        <taxon>Elizabethkingia</taxon>
    </lineage>
</organism>
<feature type="transmembrane region" description="Helical" evidence="1">
    <location>
        <begin position="70"/>
        <end position="88"/>
    </location>
</feature>
<keyword evidence="1" id="KW-1133">Transmembrane helix</keyword>
<feature type="transmembrane region" description="Helical" evidence="1">
    <location>
        <begin position="129"/>
        <end position="149"/>
    </location>
</feature>
<feature type="transmembrane region" description="Helical" evidence="1">
    <location>
        <begin position="94"/>
        <end position="117"/>
    </location>
</feature>
<evidence type="ECO:0000313" key="2">
    <source>
        <dbReference type="EMBL" id="STD05096.1"/>
    </source>
</evidence>
<keyword evidence="1" id="KW-0472">Membrane</keyword>
<proteinExistence type="predicted"/>
<evidence type="ECO:0000256" key="1">
    <source>
        <dbReference type="SAM" id="Phobius"/>
    </source>
</evidence>
<comment type="caution">
    <text evidence="2">The sequence shown here is derived from an EMBL/GenBank/DDBJ whole genome shotgun (WGS) entry which is preliminary data.</text>
</comment>
<feature type="transmembrane region" description="Helical" evidence="1">
    <location>
        <begin position="12"/>
        <end position="31"/>
    </location>
</feature>
<dbReference type="InterPro" id="IPR052712">
    <property type="entry name" value="Acid_resist_chaperone_HdeD"/>
</dbReference>
<reference evidence="2 3" key="1">
    <citation type="submission" date="2018-06" db="EMBL/GenBank/DDBJ databases">
        <authorList>
            <consortium name="Pathogen Informatics"/>
            <person name="Doyle S."/>
        </authorList>
    </citation>
    <scope>NUCLEOTIDE SEQUENCE [LARGE SCALE GENOMIC DNA]</scope>
    <source>
        <strain evidence="2 3">NCTC10588</strain>
    </source>
</reference>
<accession>A0A7Z7LX45</accession>
<keyword evidence="1" id="KW-0812">Transmembrane</keyword>